<dbReference type="EMBL" id="CP093365">
    <property type="protein sequence ID" value="UQS83494.1"/>
    <property type="molecule type" value="Genomic_DNA"/>
</dbReference>
<keyword evidence="4" id="KW-0645">Protease</keyword>
<dbReference type="PANTHER" id="PTHR42837:SF2">
    <property type="entry name" value="MEMBRANE METALLOPROTEASE ARASP2, CHLOROPLASTIC-RELATED"/>
    <property type="match status" value="1"/>
</dbReference>
<dbReference type="Proteomes" id="UP000831947">
    <property type="component" value="Chromosome"/>
</dbReference>
<feature type="domain" description="PDZ" evidence="13">
    <location>
        <begin position="208"/>
        <end position="256"/>
    </location>
</feature>
<feature type="transmembrane region" description="Helical" evidence="11">
    <location>
        <begin position="181"/>
        <end position="200"/>
    </location>
</feature>
<dbReference type="RefSeq" id="WP_249512720.1">
    <property type="nucleotide sequence ID" value="NZ_CP093365.1"/>
</dbReference>
<keyword evidence="5 11" id="KW-0812">Transmembrane</keyword>
<dbReference type="InterPro" id="IPR004387">
    <property type="entry name" value="Pept_M50_Zn"/>
</dbReference>
<comment type="subcellular location">
    <subcellularLocation>
        <location evidence="2">Membrane</location>
        <topology evidence="2">Multi-pass membrane protein</topology>
    </subcellularLocation>
</comment>
<evidence type="ECO:0000256" key="3">
    <source>
        <dbReference type="ARBA" id="ARBA00007931"/>
    </source>
</evidence>
<dbReference type="InterPro" id="IPR036034">
    <property type="entry name" value="PDZ_sf"/>
</dbReference>
<accession>A0ABY4PCL0</accession>
<gene>
    <name evidence="14" type="primary">rseP</name>
    <name evidence="14" type="ORF">MOO47_06890</name>
</gene>
<evidence type="ECO:0000256" key="8">
    <source>
        <dbReference type="ARBA" id="ARBA00022989"/>
    </source>
</evidence>
<dbReference type="CDD" id="cd06163">
    <property type="entry name" value="S2P-M50_PDZ_RseP-like"/>
    <property type="match status" value="1"/>
</dbReference>
<evidence type="ECO:0000256" key="4">
    <source>
        <dbReference type="ARBA" id="ARBA00022670"/>
    </source>
</evidence>
<organism evidence="14 15">
    <name type="scientific">Bombilactobacillus thymidiniphilus</name>
    <dbReference type="NCBI Taxonomy" id="2923363"/>
    <lineage>
        <taxon>Bacteria</taxon>
        <taxon>Bacillati</taxon>
        <taxon>Bacillota</taxon>
        <taxon>Bacilli</taxon>
        <taxon>Lactobacillales</taxon>
        <taxon>Lactobacillaceae</taxon>
        <taxon>Bombilactobacillus</taxon>
    </lineage>
</organism>
<dbReference type="InterPro" id="IPR008915">
    <property type="entry name" value="Peptidase_M50"/>
</dbReference>
<evidence type="ECO:0000256" key="1">
    <source>
        <dbReference type="ARBA" id="ARBA00001947"/>
    </source>
</evidence>
<evidence type="ECO:0000256" key="5">
    <source>
        <dbReference type="ARBA" id="ARBA00022692"/>
    </source>
</evidence>
<evidence type="ECO:0000256" key="7">
    <source>
        <dbReference type="ARBA" id="ARBA00022833"/>
    </source>
</evidence>
<evidence type="ECO:0000256" key="6">
    <source>
        <dbReference type="ARBA" id="ARBA00022801"/>
    </source>
</evidence>
<dbReference type="Pfam" id="PF17820">
    <property type="entry name" value="PDZ_6"/>
    <property type="match status" value="1"/>
</dbReference>
<dbReference type="GO" id="GO:0008237">
    <property type="term" value="F:metallopeptidase activity"/>
    <property type="evidence" value="ECO:0007669"/>
    <property type="project" value="UniProtKB-KW"/>
</dbReference>
<evidence type="ECO:0000259" key="13">
    <source>
        <dbReference type="Pfam" id="PF17820"/>
    </source>
</evidence>
<keyword evidence="6 11" id="KW-0378">Hydrolase</keyword>
<feature type="transmembrane region" description="Helical" evidence="11">
    <location>
        <begin position="394"/>
        <end position="413"/>
    </location>
</feature>
<name>A0ABY4PCL0_9LACO</name>
<evidence type="ECO:0000259" key="12">
    <source>
        <dbReference type="Pfam" id="PF02163"/>
    </source>
</evidence>
<feature type="domain" description="Peptidase M50" evidence="12">
    <location>
        <begin position="7"/>
        <end position="407"/>
    </location>
</feature>
<keyword evidence="15" id="KW-1185">Reference proteome</keyword>
<evidence type="ECO:0000256" key="10">
    <source>
        <dbReference type="ARBA" id="ARBA00023136"/>
    </source>
</evidence>
<evidence type="ECO:0000313" key="14">
    <source>
        <dbReference type="EMBL" id="UQS83494.1"/>
    </source>
</evidence>
<keyword evidence="10 11" id="KW-0472">Membrane</keyword>
<feature type="transmembrane region" description="Helical" evidence="11">
    <location>
        <begin position="348"/>
        <end position="367"/>
    </location>
</feature>
<dbReference type="EC" id="3.4.24.-" evidence="11"/>
<comment type="similarity">
    <text evidence="3 11">Belongs to the peptidase M50B family.</text>
</comment>
<dbReference type="Pfam" id="PF02163">
    <property type="entry name" value="Peptidase_M50"/>
    <property type="match status" value="1"/>
</dbReference>
<proteinExistence type="inferred from homology"/>
<evidence type="ECO:0000313" key="15">
    <source>
        <dbReference type="Proteomes" id="UP000831947"/>
    </source>
</evidence>
<keyword evidence="7 11" id="KW-0862">Zinc</keyword>
<evidence type="ECO:0000256" key="2">
    <source>
        <dbReference type="ARBA" id="ARBA00004141"/>
    </source>
</evidence>
<keyword evidence="11" id="KW-0479">Metal-binding</keyword>
<dbReference type="NCBIfam" id="TIGR00054">
    <property type="entry name" value="RIP metalloprotease RseP"/>
    <property type="match status" value="1"/>
</dbReference>
<dbReference type="PANTHER" id="PTHR42837">
    <property type="entry name" value="REGULATOR OF SIGMA-E PROTEASE RSEP"/>
    <property type="match status" value="1"/>
</dbReference>
<dbReference type="SUPFAM" id="SSF50156">
    <property type="entry name" value="PDZ domain-like"/>
    <property type="match status" value="1"/>
</dbReference>
<evidence type="ECO:0000256" key="9">
    <source>
        <dbReference type="ARBA" id="ARBA00023049"/>
    </source>
</evidence>
<sequence length="422" mass="46090">MLAIITFIIVFGLIVLVHEFGHYFVAKRSGILVRQFSIGMGPKLVSYTRNHTLYVIRLLPLGGYVMMAGAEDDDDELKPGTVVGLKINDQNEVVEIDNSQNTNNDLVPLQVIQSDLQKDLFIEGYEAGDDQTVKRFAVNHDAIIIDETGAPMQIAPIDVQFNSASLKNRLVTNLAGPFNNIVFGILVYIFSAFLLGGAPVSTSQLGTIQANSPAEHAHLQSGDQIVQVGHHKIDNWDQLVTEIQKRPNQKTNLVVKNTKGQSRSVVITPKSVAENKQKIGQIGITQARNHDFGATLQYGFQSAFAAVATIVNALKNMVTGGFNINQLGGPVAIYSETSQVAAMGWKQVVLFVAWLSINLGIMNMLPIPALDGGKVLLNIIEGIRRKPVSQKTEIVVNLIGVGLLVILMVAVTWNDITRFFIK</sequence>
<evidence type="ECO:0000256" key="11">
    <source>
        <dbReference type="RuleBase" id="RU362031"/>
    </source>
</evidence>
<keyword evidence="9 11" id="KW-0482">Metalloprotease</keyword>
<dbReference type="InterPro" id="IPR041489">
    <property type="entry name" value="PDZ_6"/>
</dbReference>
<keyword evidence="8 11" id="KW-1133">Transmembrane helix</keyword>
<dbReference type="CDD" id="cd23081">
    <property type="entry name" value="cpPDZ_EcRseP-like"/>
    <property type="match status" value="1"/>
</dbReference>
<reference evidence="14 15" key="1">
    <citation type="journal article" date="2022" name="Int. J. Syst. Evol. Microbiol.">
        <title>Apilactobacillus apisilvae sp. nov., Nicolia spurrieriana gen. nov. sp. nov., Bombilactobacillus folatiphilus sp. nov. and Bombilactobacillus thymidiniphilus sp. nov., four new lactic acid bacterial isolates from stingless bees Tetragonula carbonaria and Austroplebeia australis.</title>
        <authorList>
            <person name="Oliphant S.A."/>
            <person name="Watson-Haigh N.S."/>
            <person name="Sumby K.M."/>
            <person name="Gardner J."/>
            <person name="Groom S."/>
            <person name="Jiranek V."/>
        </authorList>
    </citation>
    <scope>NUCLEOTIDE SEQUENCE [LARGE SCALE GENOMIC DNA]</scope>
    <source>
        <strain evidence="14 15">SG4_A1</strain>
    </source>
</reference>
<protein>
    <recommendedName>
        <fullName evidence="11">Zinc metalloprotease</fullName>
        <ecNumber evidence="11">3.4.24.-</ecNumber>
    </recommendedName>
</protein>
<comment type="cofactor">
    <cofactor evidence="1 11">
        <name>Zn(2+)</name>
        <dbReference type="ChEBI" id="CHEBI:29105"/>
    </cofactor>
</comment>
<dbReference type="Gene3D" id="2.30.42.10">
    <property type="match status" value="1"/>
</dbReference>